<dbReference type="AlphaFoldDB" id="A0A1R2C345"/>
<name>A0A1R2C345_9CILI</name>
<sequence>MEMEMIDESSSDLEASIRSLDLRRELETIKDLLNKASNVSKKKYQDKERKNQSRAVHMKTVLSREYLQKLFLSFRPGPEVFQLIINYGKSNKIKLDIPNTLIYLPSLSFPVYLSTQTNGYVAIDSSKNSIDNFFESVEGIPNKDGFPKYIHIAMNERIRICYNEIEARRIFEDCPHFSHRLHNYIQPTSKYASKLRVHWKLFKQPQAYIITNNLSAKIHHFEKTQTKSSSSSLPELKRFNSRPSAELNSTLRNILDISKLVTQKDESLNLKRFIVQFSGTSDNSLIISNRYLPELQEILNTLVKIVNIAFFHNPNKIHEIVFDFIKSPEKKWVIVSCKGHKLYGDPKYLEQKKTIEEPQNESFLQRKPSIVLCESVTEESLKSDASLESSKEEEKSEIDRAVYRIKCIAAEKNEIYPNNIGELTKNSYLELKQCDDKGRVPHLMIGILPHKIENPITYFIEKSKDPPVKPTKHKDRAKNLHWVGRELISPPEYVNAASKHINNIAKVYNKHRYEAHIGRIYLSSKKKISLILNEKGKEIQAAIEDFLMNMKIDWHFSMLFENRTHQEIRAISSRIIYTLNPPSELNMREELRNVHKPMKIIRKDFTDFVESLVGKIRVKAGVPDMECDIILERIKSFEKDILMD</sequence>
<reference evidence="1 2" key="1">
    <citation type="submission" date="2016-11" db="EMBL/GenBank/DDBJ databases">
        <title>The macronuclear genome of Stentor coeruleus: a giant cell with tiny introns.</title>
        <authorList>
            <person name="Slabodnick M."/>
            <person name="Ruby J.G."/>
            <person name="Reiff S.B."/>
            <person name="Swart E.C."/>
            <person name="Gosai S."/>
            <person name="Prabakaran S."/>
            <person name="Witkowska E."/>
            <person name="Larue G.E."/>
            <person name="Fisher S."/>
            <person name="Freeman R.M."/>
            <person name="Gunawardena J."/>
            <person name="Chu W."/>
            <person name="Stover N.A."/>
            <person name="Gregory B.D."/>
            <person name="Nowacki M."/>
            <person name="Derisi J."/>
            <person name="Roy S.W."/>
            <person name="Marshall W.F."/>
            <person name="Sood P."/>
        </authorList>
    </citation>
    <scope>NUCLEOTIDE SEQUENCE [LARGE SCALE GENOMIC DNA]</scope>
    <source>
        <strain evidence="1">WM001</strain>
    </source>
</reference>
<dbReference type="OrthoDB" id="323291at2759"/>
<evidence type="ECO:0000313" key="1">
    <source>
        <dbReference type="EMBL" id="OMJ83355.1"/>
    </source>
</evidence>
<gene>
    <name evidence="1" type="ORF">SteCoe_15758</name>
</gene>
<evidence type="ECO:0000313" key="2">
    <source>
        <dbReference type="Proteomes" id="UP000187209"/>
    </source>
</evidence>
<organism evidence="1 2">
    <name type="scientific">Stentor coeruleus</name>
    <dbReference type="NCBI Taxonomy" id="5963"/>
    <lineage>
        <taxon>Eukaryota</taxon>
        <taxon>Sar</taxon>
        <taxon>Alveolata</taxon>
        <taxon>Ciliophora</taxon>
        <taxon>Postciliodesmatophora</taxon>
        <taxon>Heterotrichea</taxon>
        <taxon>Heterotrichida</taxon>
        <taxon>Stentoridae</taxon>
        <taxon>Stentor</taxon>
    </lineage>
</organism>
<protein>
    <submittedName>
        <fullName evidence="1">Uncharacterized protein</fullName>
    </submittedName>
</protein>
<dbReference type="Proteomes" id="UP000187209">
    <property type="component" value="Unassembled WGS sequence"/>
</dbReference>
<accession>A0A1R2C345</accession>
<comment type="caution">
    <text evidence="1">The sequence shown here is derived from an EMBL/GenBank/DDBJ whole genome shotgun (WGS) entry which is preliminary data.</text>
</comment>
<keyword evidence="2" id="KW-1185">Reference proteome</keyword>
<dbReference type="EMBL" id="MPUH01000307">
    <property type="protein sequence ID" value="OMJ83355.1"/>
    <property type="molecule type" value="Genomic_DNA"/>
</dbReference>
<proteinExistence type="predicted"/>